<evidence type="ECO:0000313" key="10">
    <source>
        <dbReference type="Proteomes" id="UP001056708"/>
    </source>
</evidence>
<reference evidence="9" key="1">
    <citation type="submission" date="2022-06" db="EMBL/GenBank/DDBJ databases">
        <title>Genome sequence of Phormidium yuhuli AB48 isolated from an industrial photobioreactor environment.</title>
        <authorList>
            <person name="Qiu Y."/>
            <person name="Noonan A.J.C."/>
            <person name="Dofher K."/>
            <person name="Koch M."/>
            <person name="Kieft B."/>
            <person name="Lin X."/>
            <person name="Ziels R.M."/>
            <person name="Hallam S.J."/>
        </authorList>
    </citation>
    <scope>NUCLEOTIDE SEQUENCE</scope>
    <source>
        <strain evidence="9">AB48</strain>
    </source>
</reference>
<evidence type="ECO:0000256" key="7">
    <source>
        <dbReference type="RuleBase" id="RU003879"/>
    </source>
</evidence>
<evidence type="ECO:0000256" key="3">
    <source>
        <dbReference type="ARBA" id="ARBA00022475"/>
    </source>
</evidence>
<evidence type="ECO:0000313" key="9">
    <source>
        <dbReference type="EMBL" id="USR90273.1"/>
    </source>
</evidence>
<comment type="similarity">
    <text evidence="2 7">Belongs to the ExbD/TolR family.</text>
</comment>
<dbReference type="Gene3D" id="3.30.420.270">
    <property type="match status" value="1"/>
</dbReference>
<dbReference type="RefSeq" id="WP_252662245.1">
    <property type="nucleotide sequence ID" value="NZ_CP098611.1"/>
</dbReference>
<keyword evidence="3" id="KW-1003">Cell membrane</keyword>
<keyword evidence="7" id="KW-0653">Protein transport</keyword>
<dbReference type="PANTHER" id="PTHR30558:SF3">
    <property type="entry name" value="BIOPOLYMER TRANSPORT PROTEIN EXBD-RELATED"/>
    <property type="match status" value="1"/>
</dbReference>
<keyword evidence="6 8" id="KW-0472">Membrane</keyword>
<dbReference type="PANTHER" id="PTHR30558">
    <property type="entry name" value="EXBD MEMBRANE COMPONENT OF PMF-DRIVEN MACROMOLECULE IMPORT SYSTEM"/>
    <property type="match status" value="1"/>
</dbReference>
<dbReference type="InterPro" id="IPR003400">
    <property type="entry name" value="ExbD"/>
</dbReference>
<dbReference type="EMBL" id="CP098611">
    <property type="protein sequence ID" value="USR90273.1"/>
    <property type="molecule type" value="Genomic_DNA"/>
</dbReference>
<dbReference type="Proteomes" id="UP001056708">
    <property type="component" value="Chromosome"/>
</dbReference>
<evidence type="ECO:0000256" key="1">
    <source>
        <dbReference type="ARBA" id="ARBA00004162"/>
    </source>
</evidence>
<evidence type="ECO:0000256" key="5">
    <source>
        <dbReference type="ARBA" id="ARBA00022989"/>
    </source>
</evidence>
<sequence length="150" mass="16841">MKFRQNSSRDEIPELEITPMLNVMLVVLAFFVAVAANLAEEGQHLRVRLPQEAEALDIETPETEPDSPEEREFLQVVLQEGGQLFANDRPIEKAQLLEQVPGYLQRSPHRRVYLRVSGDVAYETVIETLTALKEIGGDRVSLVIGSGESR</sequence>
<comment type="subcellular location">
    <subcellularLocation>
        <location evidence="1">Cell membrane</location>
        <topology evidence="1">Single-pass membrane protein</topology>
    </subcellularLocation>
    <subcellularLocation>
        <location evidence="7">Cell membrane</location>
        <topology evidence="7">Single-pass type II membrane protein</topology>
    </subcellularLocation>
</comment>
<proteinExistence type="inferred from homology"/>
<dbReference type="Pfam" id="PF02472">
    <property type="entry name" value="ExbD"/>
    <property type="match status" value="1"/>
</dbReference>
<gene>
    <name evidence="9" type="ORF">NEA10_15675</name>
</gene>
<organism evidence="9 10">
    <name type="scientific">Phormidium yuhuli AB48</name>
    <dbReference type="NCBI Taxonomy" id="2940671"/>
    <lineage>
        <taxon>Bacteria</taxon>
        <taxon>Bacillati</taxon>
        <taxon>Cyanobacteriota</taxon>
        <taxon>Cyanophyceae</taxon>
        <taxon>Oscillatoriophycideae</taxon>
        <taxon>Oscillatoriales</taxon>
        <taxon>Oscillatoriaceae</taxon>
        <taxon>Phormidium</taxon>
        <taxon>Phormidium yuhuli</taxon>
    </lineage>
</organism>
<evidence type="ECO:0000256" key="6">
    <source>
        <dbReference type="ARBA" id="ARBA00023136"/>
    </source>
</evidence>
<accession>A0ABY5AQ40</accession>
<keyword evidence="4 7" id="KW-0812">Transmembrane</keyword>
<keyword evidence="7" id="KW-0813">Transport</keyword>
<evidence type="ECO:0000256" key="4">
    <source>
        <dbReference type="ARBA" id="ARBA00022692"/>
    </source>
</evidence>
<evidence type="ECO:0000256" key="8">
    <source>
        <dbReference type="SAM" id="Phobius"/>
    </source>
</evidence>
<protein>
    <submittedName>
        <fullName evidence="9">Biopolymer transporter ExbD</fullName>
    </submittedName>
</protein>
<keyword evidence="5 8" id="KW-1133">Transmembrane helix</keyword>
<name>A0ABY5AQ40_9CYAN</name>
<feature type="transmembrane region" description="Helical" evidence="8">
    <location>
        <begin position="20"/>
        <end position="39"/>
    </location>
</feature>
<evidence type="ECO:0000256" key="2">
    <source>
        <dbReference type="ARBA" id="ARBA00005811"/>
    </source>
</evidence>
<keyword evidence="10" id="KW-1185">Reference proteome</keyword>